<dbReference type="AlphaFoldDB" id="A0A6B0SRX9"/>
<comment type="caution">
    <text evidence="1">The sequence shown here is derived from an EMBL/GenBank/DDBJ whole genome shotgun (WGS) entry which is preliminary data.</text>
</comment>
<keyword evidence="2" id="KW-1185">Reference proteome</keyword>
<dbReference type="Proteomes" id="UP000471521">
    <property type="component" value="Unassembled WGS sequence"/>
</dbReference>
<gene>
    <name evidence="1" type="ORF">GRX66_17710</name>
</gene>
<evidence type="ECO:0000313" key="1">
    <source>
        <dbReference type="EMBL" id="MXR22333.1"/>
    </source>
</evidence>
<dbReference type="OrthoDB" id="253282at2157"/>
<sequence length="66" mass="7640">MAETADAWYSPQRVLDWVRARLTPRLEASDRVSDEAAALLDELLRADRDPDRANEKLDDWVAKTER</sequence>
<organism evidence="1 2">
    <name type="scientific">Halobacterium bonnevillei</name>
    <dbReference type="NCBI Taxonomy" id="2692200"/>
    <lineage>
        <taxon>Archaea</taxon>
        <taxon>Methanobacteriati</taxon>
        <taxon>Methanobacteriota</taxon>
        <taxon>Stenosarchaea group</taxon>
        <taxon>Halobacteria</taxon>
        <taxon>Halobacteriales</taxon>
        <taxon>Halobacteriaceae</taxon>
        <taxon>Halobacterium</taxon>
    </lineage>
</organism>
<proteinExistence type="predicted"/>
<dbReference type="EMBL" id="WUUU01000248">
    <property type="protein sequence ID" value="MXR22333.1"/>
    <property type="molecule type" value="Genomic_DNA"/>
</dbReference>
<reference evidence="1 2" key="1">
    <citation type="submission" date="2019-12" db="EMBL/GenBank/DDBJ databases">
        <title>Isolation and characterization of three novel carbon monoxide-oxidizing members of Halobacteria from salione crusts and soils.</title>
        <authorList>
            <person name="Myers M.R."/>
            <person name="King G.M."/>
        </authorList>
    </citation>
    <scope>NUCLEOTIDE SEQUENCE [LARGE SCALE GENOMIC DNA]</scope>
    <source>
        <strain evidence="1 2">PCN9</strain>
    </source>
</reference>
<accession>A0A6B0SRX9</accession>
<protein>
    <submittedName>
        <fullName evidence="1">Uncharacterized protein</fullName>
    </submittedName>
</protein>
<name>A0A6B0SRX9_9EURY</name>
<evidence type="ECO:0000313" key="2">
    <source>
        <dbReference type="Proteomes" id="UP000471521"/>
    </source>
</evidence>
<dbReference type="RefSeq" id="WP_159527686.1">
    <property type="nucleotide sequence ID" value="NZ_WUUU01000248.1"/>
</dbReference>